<dbReference type="PANTHER" id="PTHR11895">
    <property type="entry name" value="TRANSAMIDASE"/>
    <property type="match status" value="1"/>
</dbReference>
<evidence type="ECO:0000313" key="3">
    <source>
        <dbReference type="EMBL" id="AVJ30819.1"/>
    </source>
</evidence>
<dbReference type="Proteomes" id="UP000239477">
    <property type="component" value="Chromosome"/>
</dbReference>
<dbReference type="InterPro" id="IPR036928">
    <property type="entry name" value="AS_sf"/>
</dbReference>
<feature type="region of interest" description="Disordered" evidence="1">
    <location>
        <begin position="97"/>
        <end position="120"/>
    </location>
</feature>
<dbReference type="AlphaFoldDB" id="A0A2S0IFK8"/>
<dbReference type="InterPro" id="IPR000120">
    <property type="entry name" value="Amidase"/>
</dbReference>
<proteinExistence type="predicted"/>
<dbReference type="Pfam" id="PF01425">
    <property type="entry name" value="Amidase"/>
    <property type="match status" value="1"/>
</dbReference>
<feature type="domain" description="Amidase" evidence="2">
    <location>
        <begin position="7"/>
        <end position="383"/>
    </location>
</feature>
<reference evidence="3 4" key="1">
    <citation type="submission" date="2017-09" db="EMBL/GenBank/DDBJ databases">
        <title>Genomic, metabolic, and phenotypic characteristics of bacterial isolates from the natural microbiome of the model nematode Caenorhabditis elegans.</title>
        <authorList>
            <person name="Zimmermann J."/>
            <person name="Obeng N."/>
            <person name="Yang W."/>
            <person name="Obeng O."/>
            <person name="Kissoyan K."/>
            <person name="Pees B."/>
            <person name="Dirksen P."/>
            <person name="Hoppner M."/>
            <person name="Franke A."/>
            <person name="Rosenstiel P."/>
            <person name="Leippe M."/>
            <person name="Dierking K."/>
            <person name="Kaleta C."/>
            <person name="Schulenburg H."/>
        </authorList>
    </citation>
    <scope>NUCLEOTIDE SEQUENCE [LARGE SCALE GENOMIC DNA]</scope>
    <source>
        <strain evidence="3 4">MYb73</strain>
    </source>
</reference>
<dbReference type="GO" id="GO:0003824">
    <property type="term" value="F:catalytic activity"/>
    <property type="evidence" value="ECO:0007669"/>
    <property type="project" value="InterPro"/>
</dbReference>
<gene>
    <name evidence="3" type="ORF">CLM73_01575</name>
</gene>
<accession>A0A2S0IFK8</accession>
<protein>
    <submittedName>
        <fullName evidence="3">Amidase</fullName>
    </submittedName>
</protein>
<evidence type="ECO:0000256" key="1">
    <source>
        <dbReference type="SAM" id="MobiDB-lite"/>
    </source>
</evidence>
<sequence length="406" mass="42251">MLAAQEALARSKAGDAQVQAWVCLADESAVAQSGTGELAGAGFGVKDVIDVAGLPTRSGSAAESAEPARRDATCVAQLRAAGAVPIGKTVTAEYAYVTPGPTRNPRNPAHTPGGSSSGSAAAVAAGMVDMALGTQTGGSMIRPAAFCGVVGFKPTFGRVHRQGMHVLCDSLDTIGWFTRDVEQSQQVASVLLPGSAAPRPDRAPRVALVTASAIGDLSAAARKTLNDCAAVLREQGAHMTAPDVDADLQTLLHIHSQTMLAELARGLLPVVLGAQGCLLSPALRAAVDRGLAIPYSEYVALQQRRVQLSREWQARFGDVDFVITPSAPSEAPEGVRSTGSSLFNRIWSLLGWPALHLPTGCADNGLPVGVQWVARADEDHALLGWARQLHSAVRGAFLSAPERIRD</sequence>
<evidence type="ECO:0000313" key="4">
    <source>
        <dbReference type="Proteomes" id="UP000239477"/>
    </source>
</evidence>
<dbReference type="PANTHER" id="PTHR11895:SF176">
    <property type="entry name" value="AMIDASE AMID-RELATED"/>
    <property type="match status" value="1"/>
</dbReference>
<organism evidence="3 4">
    <name type="scientific">Achromobacter spanius</name>
    <dbReference type="NCBI Taxonomy" id="217203"/>
    <lineage>
        <taxon>Bacteria</taxon>
        <taxon>Pseudomonadati</taxon>
        <taxon>Pseudomonadota</taxon>
        <taxon>Betaproteobacteria</taxon>
        <taxon>Burkholderiales</taxon>
        <taxon>Alcaligenaceae</taxon>
        <taxon>Achromobacter</taxon>
    </lineage>
</organism>
<name>A0A2S0IFK8_9BURK</name>
<keyword evidence="4" id="KW-1185">Reference proteome</keyword>
<dbReference type="Gene3D" id="3.90.1300.10">
    <property type="entry name" value="Amidase signature (AS) domain"/>
    <property type="match status" value="1"/>
</dbReference>
<evidence type="ECO:0000259" key="2">
    <source>
        <dbReference type="Pfam" id="PF01425"/>
    </source>
</evidence>
<dbReference type="InterPro" id="IPR023631">
    <property type="entry name" value="Amidase_dom"/>
</dbReference>
<dbReference type="EMBL" id="CP023270">
    <property type="protein sequence ID" value="AVJ30819.1"/>
    <property type="molecule type" value="Genomic_DNA"/>
</dbReference>
<dbReference type="SUPFAM" id="SSF75304">
    <property type="entry name" value="Amidase signature (AS) enzymes"/>
    <property type="match status" value="1"/>
</dbReference>
<dbReference type="OrthoDB" id="8641877at2"/>